<keyword evidence="1" id="KW-1133">Transmembrane helix</keyword>
<keyword evidence="1" id="KW-0472">Membrane</keyword>
<feature type="transmembrane region" description="Helical" evidence="1">
    <location>
        <begin position="174"/>
        <end position="204"/>
    </location>
</feature>
<feature type="non-terminal residue" evidence="2">
    <location>
        <position position="1"/>
    </location>
</feature>
<protein>
    <submittedName>
        <fullName evidence="2">Uncharacterized protein</fullName>
    </submittedName>
</protein>
<accession>L8H0U4</accession>
<sequence>SLELEVLLFDRNTSVVYAPPATNGSSNATAGGDGGSSSKYTFTVDQSLAKLSLSVTGWPWRDDGSRLRVKLALNPQFSEVVMRPGTPQANMTTLELQGQGGASANVTTVVRLVDFAYVDGGNQTVEVQFWANATDSSLTLEFPYFASSLYYDPDLGLLVQGKDKEGGGGGDSDLALIVAVSVVVPVAVLLVVAVIVAALVVAWWQRRQSSARLDNVNFGPSADDEL</sequence>
<dbReference type="AlphaFoldDB" id="L8H0U4"/>
<dbReference type="VEuPathDB" id="AmoebaDB:ACA1_236820"/>
<dbReference type="EMBL" id="KB007939">
    <property type="protein sequence ID" value="ELR19084.1"/>
    <property type="molecule type" value="Genomic_DNA"/>
</dbReference>
<gene>
    <name evidence="2" type="ORF">ACA1_236820</name>
</gene>
<evidence type="ECO:0000313" key="2">
    <source>
        <dbReference type="EMBL" id="ELR19084.1"/>
    </source>
</evidence>
<dbReference type="RefSeq" id="XP_004341148.1">
    <property type="nucleotide sequence ID" value="XM_004341100.1"/>
</dbReference>
<dbReference type="GeneID" id="14919853"/>
<name>L8H0U4_ACACF</name>
<dbReference type="Proteomes" id="UP000011083">
    <property type="component" value="Unassembled WGS sequence"/>
</dbReference>
<keyword evidence="3" id="KW-1185">Reference proteome</keyword>
<reference evidence="2 3" key="1">
    <citation type="journal article" date="2013" name="Genome Biol.">
        <title>Genome of Acanthamoeba castellanii highlights extensive lateral gene transfer and early evolution of tyrosine kinase signaling.</title>
        <authorList>
            <person name="Clarke M."/>
            <person name="Lohan A.J."/>
            <person name="Liu B."/>
            <person name="Lagkouvardos I."/>
            <person name="Roy S."/>
            <person name="Zafar N."/>
            <person name="Bertelli C."/>
            <person name="Schilde C."/>
            <person name="Kianianmomeni A."/>
            <person name="Burglin T.R."/>
            <person name="Frech C."/>
            <person name="Turcotte B."/>
            <person name="Kopec K.O."/>
            <person name="Synnott J.M."/>
            <person name="Choo C."/>
            <person name="Paponov I."/>
            <person name="Finkler A."/>
            <person name="Soon Heng Tan C."/>
            <person name="Hutchins A.P."/>
            <person name="Weinmeier T."/>
            <person name="Rattei T."/>
            <person name="Chu J.S."/>
            <person name="Gimenez G."/>
            <person name="Irimia M."/>
            <person name="Rigden D.J."/>
            <person name="Fitzpatrick D.A."/>
            <person name="Lorenzo-Morales J."/>
            <person name="Bateman A."/>
            <person name="Chiu C.H."/>
            <person name="Tang P."/>
            <person name="Hegemann P."/>
            <person name="Fromm H."/>
            <person name="Raoult D."/>
            <person name="Greub G."/>
            <person name="Miranda-Saavedra D."/>
            <person name="Chen N."/>
            <person name="Nash P."/>
            <person name="Ginger M.L."/>
            <person name="Horn M."/>
            <person name="Schaap P."/>
            <person name="Caler L."/>
            <person name="Loftus B."/>
        </authorList>
    </citation>
    <scope>NUCLEOTIDE SEQUENCE [LARGE SCALE GENOMIC DNA]</scope>
    <source>
        <strain evidence="2 3">Neff</strain>
    </source>
</reference>
<organism evidence="2 3">
    <name type="scientific">Acanthamoeba castellanii (strain ATCC 30010 / Neff)</name>
    <dbReference type="NCBI Taxonomy" id="1257118"/>
    <lineage>
        <taxon>Eukaryota</taxon>
        <taxon>Amoebozoa</taxon>
        <taxon>Discosea</taxon>
        <taxon>Longamoebia</taxon>
        <taxon>Centramoebida</taxon>
        <taxon>Acanthamoebidae</taxon>
        <taxon>Acanthamoeba</taxon>
    </lineage>
</organism>
<keyword evidence="1" id="KW-0812">Transmembrane</keyword>
<dbReference type="KEGG" id="acan:ACA1_236820"/>
<proteinExistence type="predicted"/>
<evidence type="ECO:0000313" key="3">
    <source>
        <dbReference type="Proteomes" id="UP000011083"/>
    </source>
</evidence>
<evidence type="ECO:0000256" key="1">
    <source>
        <dbReference type="SAM" id="Phobius"/>
    </source>
</evidence>